<dbReference type="EMBL" id="JABCJR010000067">
    <property type="protein sequence ID" value="NMR71966.1"/>
    <property type="molecule type" value="Genomic_DNA"/>
</dbReference>
<feature type="coiled-coil region" evidence="1">
    <location>
        <begin position="145"/>
        <end position="172"/>
    </location>
</feature>
<accession>A0ABX1UC17</accession>
<proteinExistence type="predicted"/>
<keyword evidence="3" id="KW-1185">Reference proteome</keyword>
<evidence type="ECO:0000256" key="1">
    <source>
        <dbReference type="SAM" id="Coils"/>
    </source>
</evidence>
<comment type="caution">
    <text evidence="2">The sequence shown here is derived from an EMBL/GenBank/DDBJ whole genome shotgun (WGS) entry which is preliminary data.</text>
</comment>
<sequence>MNFSFEQLEQLKESSTALRLLRSPHFPLIGSFLYQAFLHTNRRSIPYQELVTLLDYHLTDLSEIYGSDKYPKSAQAYLEDWINIKGGYLRKYLPMQGDSIECDLLPDVEKALRWIEEMQGSGFVGTESRLKLLMGLISDLVHGTSEDKQSKLQTLKQRKAELEQEIQAVELGMDIGYSDSQVREKMF</sequence>
<evidence type="ECO:0000313" key="2">
    <source>
        <dbReference type="EMBL" id="NMR71966.1"/>
    </source>
</evidence>
<dbReference type="InterPro" id="IPR021804">
    <property type="entry name" value="DUF3375"/>
</dbReference>
<dbReference type="Pfam" id="PF11855">
    <property type="entry name" value="DUF3375"/>
    <property type="match status" value="1"/>
</dbReference>
<organism evidence="2 3">
    <name type="scientific">Vibrio breoganii</name>
    <dbReference type="NCBI Taxonomy" id="553239"/>
    <lineage>
        <taxon>Bacteria</taxon>
        <taxon>Pseudomonadati</taxon>
        <taxon>Pseudomonadota</taxon>
        <taxon>Gammaproteobacteria</taxon>
        <taxon>Vibrionales</taxon>
        <taxon>Vibrionaceae</taxon>
        <taxon>Vibrio</taxon>
    </lineage>
</organism>
<reference evidence="2 3" key="1">
    <citation type="submission" date="2020-04" db="EMBL/GenBank/DDBJ databases">
        <title>WGS-Seq of Vibrio isolated by the O'Toole Lab.</title>
        <authorList>
            <person name="Mckone K.P."/>
            <person name="Whitaker R."/>
            <person name="Sevigney J.L."/>
            <person name="Herring J.B."/>
            <person name="O'Toole G."/>
        </authorList>
    </citation>
    <scope>NUCLEOTIDE SEQUENCE [LARGE SCALE GENOMIC DNA]</scope>
    <source>
        <strain evidence="2 3">BS_02</strain>
    </source>
</reference>
<name>A0ABX1UC17_9VIBR</name>
<evidence type="ECO:0000313" key="3">
    <source>
        <dbReference type="Proteomes" id="UP000590068"/>
    </source>
</evidence>
<keyword evidence="1" id="KW-0175">Coiled coil</keyword>
<dbReference type="Proteomes" id="UP000590068">
    <property type="component" value="Unassembled WGS sequence"/>
</dbReference>
<protein>
    <submittedName>
        <fullName evidence="2">DUF3375 family protein</fullName>
    </submittedName>
</protein>
<gene>
    <name evidence="2" type="ORF">HJ568_18840</name>
</gene>
<feature type="non-terminal residue" evidence="2">
    <location>
        <position position="187"/>
    </location>
</feature>
<dbReference type="RefSeq" id="WP_169042831.1">
    <property type="nucleotide sequence ID" value="NZ_JABBXC010000067.1"/>
</dbReference>